<evidence type="ECO:0000256" key="1">
    <source>
        <dbReference type="ARBA" id="ARBA00022490"/>
    </source>
</evidence>
<dbReference type="InterPro" id="IPR001162">
    <property type="entry name" value="UvrC_RNase_H_dom"/>
</dbReference>
<dbReference type="Gene3D" id="1.10.150.20">
    <property type="entry name" value="5' to 3' exonuclease, C-terminal subdomain"/>
    <property type="match status" value="1"/>
</dbReference>
<gene>
    <name evidence="7 11" type="primary">uvrC</name>
    <name evidence="11" type="ORF">H8923_09315</name>
</gene>
<feature type="domain" description="UvrC family homology region profile" evidence="10">
    <location>
        <begin position="257"/>
        <end position="480"/>
    </location>
</feature>
<dbReference type="EMBL" id="JACRWE010000004">
    <property type="protein sequence ID" value="MBC5996959.1"/>
    <property type="molecule type" value="Genomic_DNA"/>
</dbReference>
<dbReference type="PROSITE" id="PS50164">
    <property type="entry name" value="GIY_YIG"/>
    <property type="match status" value="1"/>
</dbReference>
<proteinExistence type="inferred from homology"/>
<dbReference type="PANTHER" id="PTHR30562">
    <property type="entry name" value="UVRC/OXIDOREDUCTASE"/>
    <property type="match status" value="1"/>
</dbReference>
<dbReference type="Proteomes" id="UP000609849">
    <property type="component" value="Unassembled WGS sequence"/>
</dbReference>
<evidence type="ECO:0000259" key="8">
    <source>
        <dbReference type="PROSITE" id="PS50151"/>
    </source>
</evidence>
<dbReference type="Gene3D" id="3.40.1440.10">
    <property type="entry name" value="GIY-YIG endonuclease"/>
    <property type="match status" value="1"/>
</dbReference>
<keyword evidence="3 7" id="KW-0228">DNA excision</keyword>
<dbReference type="InterPro" id="IPR001943">
    <property type="entry name" value="UVR_dom"/>
</dbReference>
<dbReference type="RefSeq" id="WP_153972299.1">
    <property type="nucleotide sequence ID" value="NZ_JACRWE010000004.1"/>
</dbReference>
<evidence type="ECO:0000259" key="10">
    <source>
        <dbReference type="PROSITE" id="PS50165"/>
    </source>
</evidence>
<evidence type="ECO:0000313" key="11">
    <source>
        <dbReference type="EMBL" id="MBC5996959.1"/>
    </source>
</evidence>
<dbReference type="InterPro" id="IPR003583">
    <property type="entry name" value="Hlx-hairpin-Hlx_DNA-bd_motif"/>
</dbReference>
<dbReference type="SMART" id="SM00278">
    <property type="entry name" value="HhH1"/>
    <property type="match status" value="2"/>
</dbReference>
<comment type="subunit">
    <text evidence="7">Interacts with UvrB in an incision complex.</text>
</comment>
<dbReference type="Pfam" id="PF01541">
    <property type="entry name" value="GIY-YIG"/>
    <property type="match status" value="1"/>
</dbReference>
<dbReference type="Pfam" id="PF08459">
    <property type="entry name" value="UvrC_RNaseH_dom"/>
    <property type="match status" value="1"/>
</dbReference>
<dbReference type="InterPro" id="IPR035901">
    <property type="entry name" value="GIY-YIG_endonuc_sf"/>
</dbReference>
<evidence type="ECO:0000256" key="6">
    <source>
        <dbReference type="ARBA" id="ARBA00023236"/>
    </source>
</evidence>
<organism evidence="11 12">
    <name type="scientific">Romboutsia faecis</name>
    <dbReference type="NCBI Taxonomy" id="2764597"/>
    <lineage>
        <taxon>Bacteria</taxon>
        <taxon>Bacillati</taxon>
        <taxon>Bacillota</taxon>
        <taxon>Clostridia</taxon>
        <taxon>Peptostreptococcales</taxon>
        <taxon>Peptostreptococcaceae</taxon>
        <taxon>Romboutsia</taxon>
    </lineage>
</organism>
<evidence type="ECO:0000259" key="9">
    <source>
        <dbReference type="PROSITE" id="PS50164"/>
    </source>
</evidence>
<protein>
    <recommendedName>
        <fullName evidence="7">UvrABC system protein C</fullName>
        <shortName evidence="7">Protein UvrC</shortName>
    </recommendedName>
    <alternativeName>
        <fullName evidence="7">Excinuclease ABC subunit C</fullName>
    </alternativeName>
</protein>
<dbReference type="PANTHER" id="PTHR30562:SF1">
    <property type="entry name" value="UVRABC SYSTEM PROTEIN C"/>
    <property type="match status" value="1"/>
</dbReference>
<dbReference type="HAMAP" id="MF_00203">
    <property type="entry name" value="UvrC"/>
    <property type="match status" value="1"/>
</dbReference>
<evidence type="ECO:0000256" key="7">
    <source>
        <dbReference type="HAMAP-Rule" id="MF_00203"/>
    </source>
</evidence>
<reference evidence="11 12" key="1">
    <citation type="submission" date="2020-08" db="EMBL/GenBank/DDBJ databases">
        <authorList>
            <person name="Liu C."/>
            <person name="Sun Q."/>
        </authorList>
    </citation>
    <scope>NUCLEOTIDE SEQUENCE [LARGE SCALE GENOMIC DNA]</scope>
    <source>
        <strain evidence="11 12">NSJ-18</strain>
    </source>
</reference>
<comment type="caution">
    <text evidence="11">The sequence shown here is derived from an EMBL/GenBank/DDBJ whole genome shotgun (WGS) entry which is preliminary data.</text>
</comment>
<dbReference type="Pfam" id="PF14520">
    <property type="entry name" value="HHH_5"/>
    <property type="match status" value="1"/>
</dbReference>
<dbReference type="SUPFAM" id="SSF82771">
    <property type="entry name" value="GIY-YIG endonuclease"/>
    <property type="match status" value="1"/>
</dbReference>
<dbReference type="InterPro" id="IPR004791">
    <property type="entry name" value="UvrC"/>
</dbReference>
<dbReference type="PROSITE" id="PS50151">
    <property type="entry name" value="UVR"/>
    <property type="match status" value="1"/>
</dbReference>
<dbReference type="SUPFAM" id="SSF47781">
    <property type="entry name" value="RuvA domain 2-like"/>
    <property type="match status" value="1"/>
</dbReference>
<dbReference type="Pfam" id="PF22920">
    <property type="entry name" value="UvrC_RNaseH"/>
    <property type="match status" value="1"/>
</dbReference>
<dbReference type="InterPro" id="IPR000305">
    <property type="entry name" value="GIY-YIG_endonuc"/>
</dbReference>
<keyword evidence="5 7" id="KW-0234">DNA repair</keyword>
<evidence type="ECO:0000256" key="5">
    <source>
        <dbReference type="ARBA" id="ARBA00023204"/>
    </source>
</evidence>
<name>A0ABR7JPY6_9FIRM</name>
<comment type="subcellular location">
    <subcellularLocation>
        <location evidence="7">Cytoplasm</location>
    </subcellularLocation>
</comment>
<evidence type="ECO:0000256" key="3">
    <source>
        <dbReference type="ARBA" id="ARBA00022769"/>
    </source>
</evidence>
<evidence type="ECO:0000313" key="12">
    <source>
        <dbReference type="Proteomes" id="UP000609849"/>
    </source>
</evidence>
<dbReference type="Pfam" id="PF02151">
    <property type="entry name" value="UVR"/>
    <property type="match status" value="1"/>
</dbReference>
<dbReference type="InterPro" id="IPR038476">
    <property type="entry name" value="UvrC_RNase_H_dom_sf"/>
</dbReference>
<evidence type="ECO:0000256" key="4">
    <source>
        <dbReference type="ARBA" id="ARBA00022881"/>
    </source>
</evidence>
<feature type="domain" description="UVR" evidence="8">
    <location>
        <begin position="205"/>
        <end position="240"/>
    </location>
</feature>
<comment type="similarity">
    <text evidence="7">Belongs to the UvrC family.</text>
</comment>
<keyword evidence="4 7" id="KW-0267">Excision nuclease</keyword>
<keyword evidence="1 7" id="KW-0963">Cytoplasm</keyword>
<dbReference type="InterPro" id="IPR050066">
    <property type="entry name" value="UvrABC_protein_C"/>
</dbReference>
<dbReference type="Gene3D" id="3.30.420.340">
    <property type="entry name" value="UvrC, RNAse H endonuclease domain"/>
    <property type="match status" value="1"/>
</dbReference>
<dbReference type="InterPro" id="IPR010994">
    <property type="entry name" value="RuvA_2-like"/>
</dbReference>
<dbReference type="PROSITE" id="PS50165">
    <property type="entry name" value="UVRC"/>
    <property type="match status" value="1"/>
</dbReference>
<sequence length="603" mass="69728">MFDIQEQLKKLPAEPGVYLMKDQFDNIIYVGKAISLKNRVRQYFQSSKNHSSKVKSMVKNIKSFEYIITDSELEALILECNLIKQYRPKYNVLLRDDKTYPYIKVTINEDYPRVLKVRRVLKDKAKYFGPYTNLTAVNDTLEIIRNTYPIRTCNIDIDKAIKNNMRPCLNMHIKKCVGPCTGNVSKEEYNEMVEDIIMFLSGKEETLIEILKEKMNKSAMEFNFEEAAIYRDKIRSLEEMMQKQKIDATTSDLNQDVIAMARAHDEACVQVFFIRNGKIVGREHFILVGVMDSSRASILGSFVKQFYMEQEYIPRELIIEDEIEDSFILEEWLSAKKGQKVTIRVPQKGEKKNLVDMVRKNAIEYLEKFSDMNKLKYEKSLGALDQLKDLLGLEEIPKRIESFDISNIQGVDSIGSMVVFTNGKKDKKEYRRYKIKTVIGPNDYDSMAEIVERRLKYGDLPNLILLDGGKGQVSSVQRVLDKYGVEIPLWGMYKDDKHRTKGLISQEKEIELDKTTNLYRFVASIQEEVHNFAISYHRSLRNKSLTKSVLDDIQGIGEKRKKALLAHFKDIDAIKKASVEELASVEGMNTASAESVYNFFKKG</sequence>
<evidence type="ECO:0000256" key="2">
    <source>
        <dbReference type="ARBA" id="ARBA00022763"/>
    </source>
</evidence>
<keyword evidence="2 7" id="KW-0227">DNA damage</keyword>
<dbReference type="CDD" id="cd10434">
    <property type="entry name" value="GIY-YIG_UvrC_Cho"/>
    <property type="match status" value="1"/>
</dbReference>
<dbReference type="SMART" id="SM00465">
    <property type="entry name" value="GIYc"/>
    <property type="match status" value="1"/>
</dbReference>
<comment type="function">
    <text evidence="7">The UvrABC repair system catalyzes the recognition and processing of DNA lesions. UvrC both incises the 5' and 3' sides of the lesion. The N-terminal half is responsible for the 3' incision and the C-terminal half is responsible for the 5' incision.</text>
</comment>
<feature type="domain" description="GIY-YIG" evidence="9">
    <location>
        <begin position="13"/>
        <end position="92"/>
    </location>
</feature>
<dbReference type="NCBIfam" id="TIGR00194">
    <property type="entry name" value="uvrC"/>
    <property type="match status" value="1"/>
</dbReference>
<accession>A0ABR7JPY6</accession>
<dbReference type="InterPro" id="IPR047296">
    <property type="entry name" value="GIY-YIG_UvrC_Cho"/>
</dbReference>
<dbReference type="SUPFAM" id="SSF46600">
    <property type="entry name" value="C-terminal UvrC-binding domain of UvrB"/>
    <property type="match status" value="1"/>
</dbReference>
<dbReference type="InterPro" id="IPR036876">
    <property type="entry name" value="UVR_dom_sf"/>
</dbReference>
<keyword evidence="12" id="KW-1185">Reference proteome</keyword>
<dbReference type="Gene3D" id="4.10.860.10">
    <property type="entry name" value="UVR domain"/>
    <property type="match status" value="1"/>
</dbReference>
<keyword evidence="6 7" id="KW-0742">SOS response</keyword>